<dbReference type="PROSITE" id="PS50280">
    <property type="entry name" value="SET"/>
    <property type="match status" value="1"/>
</dbReference>
<gene>
    <name evidence="2" type="ORF">HERI1096_LOCUS535</name>
</gene>
<dbReference type="EMBL" id="HBHX01000898">
    <property type="protein sequence ID" value="CAE0096847.1"/>
    <property type="molecule type" value="Transcribed_RNA"/>
</dbReference>
<dbReference type="InterPro" id="IPR001214">
    <property type="entry name" value="SET_dom"/>
</dbReference>
<dbReference type="InterPro" id="IPR046341">
    <property type="entry name" value="SET_dom_sf"/>
</dbReference>
<dbReference type="AlphaFoldDB" id="A0A7S3EPI2"/>
<dbReference type="PANTHER" id="PTHR13271">
    <property type="entry name" value="UNCHARACTERIZED PUTATIVE METHYLTRANSFERASE"/>
    <property type="match status" value="1"/>
</dbReference>
<dbReference type="InterPro" id="IPR050600">
    <property type="entry name" value="SETD3_SETD6_MTase"/>
</dbReference>
<dbReference type="CDD" id="cd10527">
    <property type="entry name" value="SET_LSMT"/>
    <property type="match status" value="1"/>
</dbReference>
<dbReference type="PANTHER" id="PTHR13271:SF154">
    <property type="entry name" value="GRIP DOMAIN-CONTAINING PROTEIN"/>
    <property type="match status" value="1"/>
</dbReference>
<evidence type="ECO:0000259" key="1">
    <source>
        <dbReference type="PROSITE" id="PS50280"/>
    </source>
</evidence>
<evidence type="ECO:0000313" key="2">
    <source>
        <dbReference type="EMBL" id="CAE0096847.1"/>
    </source>
</evidence>
<organism evidence="2">
    <name type="scientific">Haptolina ericina</name>
    <dbReference type="NCBI Taxonomy" id="156174"/>
    <lineage>
        <taxon>Eukaryota</taxon>
        <taxon>Haptista</taxon>
        <taxon>Haptophyta</taxon>
        <taxon>Prymnesiophyceae</taxon>
        <taxon>Prymnesiales</taxon>
        <taxon>Prymnesiaceae</taxon>
        <taxon>Haptolina</taxon>
    </lineage>
</organism>
<dbReference type="SUPFAM" id="SSF82199">
    <property type="entry name" value="SET domain"/>
    <property type="match status" value="1"/>
</dbReference>
<dbReference type="GO" id="GO:0016279">
    <property type="term" value="F:protein-lysine N-methyltransferase activity"/>
    <property type="evidence" value="ECO:0007669"/>
    <property type="project" value="TreeGrafter"/>
</dbReference>
<accession>A0A7S3EPI2</accession>
<feature type="domain" description="SET" evidence="1">
    <location>
        <begin position="5"/>
        <end position="210"/>
    </location>
</feature>
<sequence>MDHTPGLEVRLANNSFGRGLGIFVSQPVEKGEVILSLPSTLMLGGEADRTLLVHTDGSLKYYDSLPALIARERRKPSTEMRRLYMTTLPSVCPANLATRSTTDLALVETSPLHSPKVATLRKEMEELHTMMPYLSKKERKWAHCITMSRAFDNSALEPFVDLINFHRKPSCRQSVRTIGPSGEIGKDIWAHEIIATHDLAAGDEITLSYVDPPCRTLILTLFGFEADAPDAAFRLNLGGPLDGAPGREEWLRKQGCDSSPRIDLWMANNTISHSRLRLSMRCIRLRLYTKLEAEWAFRANHLEHPWEEDAIPMPQGSIAPASKLRAVLEKDSMLAARVGKGCADVHSKVELTQQRDLLYGSVIDPASADLVSADLRHAVANETAALHQCASMLEAVHIALESRLGRGMVPSPP</sequence>
<reference evidence="2" key="1">
    <citation type="submission" date="2021-01" db="EMBL/GenBank/DDBJ databases">
        <authorList>
            <person name="Corre E."/>
            <person name="Pelletier E."/>
            <person name="Niang G."/>
            <person name="Scheremetjew M."/>
            <person name="Finn R."/>
            <person name="Kale V."/>
            <person name="Holt S."/>
            <person name="Cochrane G."/>
            <person name="Meng A."/>
            <person name="Brown T."/>
            <person name="Cohen L."/>
        </authorList>
    </citation>
    <scope>NUCLEOTIDE SEQUENCE</scope>
    <source>
        <strain evidence="2">CCMP281</strain>
    </source>
</reference>
<name>A0A7S3EPI2_9EUKA</name>
<dbReference type="Gene3D" id="3.90.1410.10">
    <property type="entry name" value="set domain protein methyltransferase, domain 1"/>
    <property type="match status" value="1"/>
</dbReference>
<dbReference type="Pfam" id="PF00856">
    <property type="entry name" value="SET"/>
    <property type="match status" value="1"/>
</dbReference>
<protein>
    <recommendedName>
        <fullName evidence="1">SET domain-containing protein</fullName>
    </recommendedName>
</protein>
<proteinExistence type="predicted"/>